<feature type="domain" description="Cep192-like" evidence="1">
    <location>
        <begin position="220"/>
        <end position="302"/>
    </location>
</feature>
<dbReference type="InterPro" id="IPR054089">
    <property type="entry name" value="Cep192-like_D3"/>
</dbReference>
<organism evidence="2 3">
    <name type="scientific">Paramecium primaurelia</name>
    <dbReference type="NCBI Taxonomy" id="5886"/>
    <lineage>
        <taxon>Eukaryota</taxon>
        <taxon>Sar</taxon>
        <taxon>Alveolata</taxon>
        <taxon>Ciliophora</taxon>
        <taxon>Intramacronucleata</taxon>
        <taxon>Oligohymenophorea</taxon>
        <taxon>Peniculida</taxon>
        <taxon>Parameciidae</taxon>
        <taxon>Paramecium</taxon>
    </lineage>
</organism>
<dbReference type="Pfam" id="PF22067">
    <property type="entry name" value="Cep192_D3"/>
    <property type="match status" value="1"/>
</dbReference>
<evidence type="ECO:0000313" key="3">
    <source>
        <dbReference type="Proteomes" id="UP000688137"/>
    </source>
</evidence>
<dbReference type="Proteomes" id="UP000688137">
    <property type="component" value="Unassembled WGS sequence"/>
</dbReference>
<gene>
    <name evidence="2" type="ORF">PPRIM_AZ9-3.1.T0210200</name>
</gene>
<reference evidence="2" key="1">
    <citation type="submission" date="2021-01" db="EMBL/GenBank/DDBJ databases">
        <authorList>
            <consortium name="Genoscope - CEA"/>
            <person name="William W."/>
        </authorList>
    </citation>
    <scope>NUCLEOTIDE SEQUENCE</scope>
</reference>
<dbReference type="OMA" id="CMQKQQL"/>
<sequence>MNQLTESQNILNEQQQLHFEQHEEMHKQKLLIQPLSPSNKENRQEQFGLQKQQFLQKSNNDIYRQLKNEYSELKNIINVNKQSVNFGLVLPGNICEDDIQFQNISNETIIIGIQVVCNNTEFDDLDEYVYSARKLNGYDYKDRFMLACPAQKQFNMKVALKVPNIKDQKGLFGTIIITAINSNQQKIQGQINTNIQSQVLLPLIECSKRLMNNFYKVPIIQMALKLGKKLDCKIQFRNNSRIGLPLELEILNKNNCEIIVNPQSLSVQSNSQFLVTMQVKNQQVQLIKNVLIIKVKNSNVHFSYPFIIQVY</sequence>
<accession>A0A8S1KHX6</accession>
<dbReference type="EMBL" id="CAJJDM010000019">
    <property type="protein sequence ID" value="CAD8053921.1"/>
    <property type="molecule type" value="Genomic_DNA"/>
</dbReference>
<evidence type="ECO:0000313" key="2">
    <source>
        <dbReference type="EMBL" id="CAD8053921.1"/>
    </source>
</evidence>
<evidence type="ECO:0000259" key="1">
    <source>
        <dbReference type="Pfam" id="PF22067"/>
    </source>
</evidence>
<keyword evidence="3" id="KW-1185">Reference proteome</keyword>
<comment type="caution">
    <text evidence="2">The sequence shown here is derived from an EMBL/GenBank/DDBJ whole genome shotgun (WGS) entry which is preliminary data.</text>
</comment>
<dbReference type="AlphaFoldDB" id="A0A8S1KHX6"/>
<protein>
    <recommendedName>
        <fullName evidence="1">Cep192-like domain-containing protein</fullName>
    </recommendedName>
</protein>
<proteinExistence type="predicted"/>
<name>A0A8S1KHX6_PARPR</name>